<accession>A0AAP0P6F6</accession>
<dbReference type="PANTHER" id="PTHR35307:SF3">
    <property type="entry name" value="DUF4220 DOMAIN-CONTAINING PROTEIN"/>
    <property type="match status" value="1"/>
</dbReference>
<dbReference type="EMBL" id="JBBNAG010000005">
    <property type="protein sequence ID" value="KAK9131874.1"/>
    <property type="molecule type" value="Genomic_DNA"/>
</dbReference>
<feature type="transmembrane region" description="Helical" evidence="1">
    <location>
        <begin position="90"/>
        <end position="117"/>
    </location>
</feature>
<keyword evidence="1" id="KW-0812">Transmembrane</keyword>
<keyword evidence="3" id="KW-1185">Reference proteome</keyword>
<evidence type="ECO:0000256" key="1">
    <source>
        <dbReference type="SAM" id="Phobius"/>
    </source>
</evidence>
<dbReference type="PANTHER" id="PTHR35307">
    <property type="entry name" value="PROTEIN, PUTATIVE-RELATED"/>
    <property type="match status" value="1"/>
</dbReference>
<name>A0AAP0P6F6_9MAGN</name>
<feature type="transmembrane region" description="Helical" evidence="1">
    <location>
        <begin position="57"/>
        <end position="78"/>
    </location>
</feature>
<evidence type="ECO:0000313" key="3">
    <source>
        <dbReference type="Proteomes" id="UP001419268"/>
    </source>
</evidence>
<sequence>MPVIGFYVAGASLVFANVRDGYRVVSFHSIQSLLTLFGIAAKLPVDLSTWMPSAQGQLSKLTGTALICICMGFFMPSIGSTTESECTANLASLSIFVITVVVNICIQMRIGVINLFFLRCLGTTIRFLSLAKYLQTVVVWSGSFHSVEDLLAFIVMFPVSAIFYLASSFVVVVGLPTIVLLWGAYTLIPDPKELFREEEGSNDEACFCICKPKDEDEVHDDDHEDEEVTKEYKRLISDQGLSLDHWILKKSGRDLKRWINMS</sequence>
<comment type="caution">
    <text evidence="2">The sequence shown here is derived from an EMBL/GenBank/DDBJ whole genome shotgun (WGS) entry which is preliminary data.</text>
</comment>
<protein>
    <submittedName>
        <fullName evidence="2">Uncharacterized protein</fullName>
    </submittedName>
</protein>
<keyword evidence="1" id="KW-0472">Membrane</keyword>
<organism evidence="2 3">
    <name type="scientific">Stephania cephalantha</name>
    <dbReference type="NCBI Taxonomy" id="152367"/>
    <lineage>
        <taxon>Eukaryota</taxon>
        <taxon>Viridiplantae</taxon>
        <taxon>Streptophyta</taxon>
        <taxon>Embryophyta</taxon>
        <taxon>Tracheophyta</taxon>
        <taxon>Spermatophyta</taxon>
        <taxon>Magnoliopsida</taxon>
        <taxon>Ranunculales</taxon>
        <taxon>Menispermaceae</taxon>
        <taxon>Menispermoideae</taxon>
        <taxon>Cissampelideae</taxon>
        <taxon>Stephania</taxon>
    </lineage>
</organism>
<feature type="transmembrane region" description="Helical" evidence="1">
    <location>
        <begin position="137"/>
        <end position="157"/>
    </location>
</feature>
<gene>
    <name evidence="2" type="ORF">Scep_011402</name>
</gene>
<dbReference type="AlphaFoldDB" id="A0AAP0P6F6"/>
<feature type="transmembrane region" description="Helical" evidence="1">
    <location>
        <begin position="163"/>
        <end position="188"/>
    </location>
</feature>
<dbReference type="Proteomes" id="UP001419268">
    <property type="component" value="Unassembled WGS sequence"/>
</dbReference>
<keyword evidence="1" id="KW-1133">Transmembrane helix</keyword>
<proteinExistence type="predicted"/>
<reference evidence="2 3" key="1">
    <citation type="submission" date="2024-01" db="EMBL/GenBank/DDBJ databases">
        <title>Genome assemblies of Stephania.</title>
        <authorList>
            <person name="Yang L."/>
        </authorList>
    </citation>
    <scope>NUCLEOTIDE SEQUENCE [LARGE SCALE GENOMIC DNA]</scope>
    <source>
        <strain evidence="2">JXDWG</strain>
        <tissue evidence="2">Leaf</tissue>
    </source>
</reference>
<evidence type="ECO:0000313" key="2">
    <source>
        <dbReference type="EMBL" id="KAK9131874.1"/>
    </source>
</evidence>